<keyword evidence="1" id="KW-1133">Transmembrane helix</keyword>
<dbReference type="InterPro" id="IPR014717">
    <property type="entry name" value="Transl_elong_EF1B/ribsomal_bS6"/>
</dbReference>
<proteinExistence type="predicted"/>
<dbReference type="Gene3D" id="3.30.70.60">
    <property type="match status" value="1"/>
</dbReference>
<gene>
    <name evidence="2" type="ORF">COW81_02825</name>
</gene>
<accession>A0A2H0DZD9</accession>
<evidence type="ECO:0000313" key="3">
    <source>
        <dbReference type="Proteomes" id="UP000231143"/>
    </source>
</evidence>
<dbReference type="AlphaFoldDB" id="A0A2H0DZD9"/>
<evidence type="ECO:0000256" key="1">
    <source>
        <dbReference type="SAM" id="Phobius"/>
    </source>
</evidence>
<keyword evidence="1" id="KW-0472">Membrane</keyword>
<sequence>MLPLAKTKKIFYTTLTILLSITGAFFVVIFLISGINKKLSILDNELKVETEKENIIQNLERIIIDTEEEREILDSYSIDPDGVVLFINDIENYAYKSKVEPDIVSVDITEQTPKHPVFEIFKIDLRVEGDWSGVKNFIDIMDALPYSKSIKTMRIDKKSDNVASTTELWDAEIVIEVLKKK</sequence>
<protein>
    <submittedName>
        <fullName evidence="2">Uncharacterized protein</fullName>
    </submittedName>
</protein>
<dbReference type="EMBL" id="PCTT01000038">
    <property type="protein sequence ID" value="PIP86940.1"/>
    <property type="molecule type" value="Genomic_DNA"/>
</dbReference>
<comment type="caution">
    <text evidence="2">The sequence shown here is derived from an EMBL/GenBank/DDBJ whole genome shotgun (WGS) entry which is preliminary data.</text>
</comment>
<organism evidence="2 3">
    <name type="scientific">Candidatus Campbellbacteria bacterium CG22_combo_CG10-13_8_21_14_all_36_13</name>
    <dbReference type="NCBI Taxonomy" id="1974529"/>
    <lineage>
        <taxon>Bacteria</taxon>
        <taxon>Candidatus Campbelliibacteriota</taxon>
    </lineage>
</organism>
<feature type="transmembrane region" description="Helical" evidence="1">
    <location>
        <begin position="12"/>
        <end position="32"/>
    </location>
</feature>
<keyword evidence="1" id="KW-0812">Transmembrane</keyword>
<reference evidence="2 3" key="1">
    <citation type="submission" date="2017-09" db="EMBL/GenBank/DDBJ databases">
        <title>Depth-based differentiation of microbial function through sediment-hosted aquifers and enrichment of novel symbionts in the deep terrestrial subsurface.</title>
        <authorList>
            <person name="Probst A.J."/>
            <person name="Ladd B."/>
            <person name="Jarett J.K."/>
            <person name="Geller-Mcgrath D.E."/>
            <person name="Sieber C.M."/>
            <person name="Emerson J.B."/>
            <person name="Anantharaman K."/>
            <person name="Thomas B.C."/>
            <person name="Malmstrom R."/>
            <person name="Stieglmeier M."/>
            <person name="Klingl A."/>
            <person name="Woyke T."/>
            <person name="Ryan C.M."/>
            <person name="Banfield J.F."/>
        </authorList>
    </citation>
    <scope>NUCLEOTIDE SEQUENCE [LARGE SCALE GENOMIC DNA]</scope>
    <source>
        <strain evidence="2">CG22_combo_CG10-13_8_21_14_all_36_13</strain>
    </source>
</reference>
<name>A0A2H0DZD9_9BACT</name>
<evidence type="ECO:0000313" key="2">
    <source>
        <dbReference type="EMBL" id="PIP86940.1"/>
    </source>
</evidence>
<dbReference type="Proteomes" id="UP000231143">
    <property type="component" value="Unassembled WGS sequence"/>
</dbReference>